<evidence type="ECO:0000256" key="5">
    <source>
        <dbReference type="ARBA" id="ARBA00023242"/>
    </source>
</evidence>
<accession>A0A818THU8</accession>
<dbReference type="GO" id="GO:0003682">
    <property type="term" value="F:chromatin binding"/>
    <property type="evidence" value="ECO:0007669"/>
    <property type="project" value="TreeGrafter"/>
</dbReference>
<comment type="subcellular location">
    <subcellularLocation>
        <location evidence="1">Nucleus</location>
    </subcellularLocation>
</comment>
<organism evidence="8 9">
    <name type="scientific">Rotaria socialis</name>
    <dbReference type="NCBI Taxonomy" id="392032"/>
    <lineage>
        <taxon>Eukaryota</taxon>
        <taxon>Metazoa</taxon>
        <taxon>Spiralia</taxon>
        <taxon>Gnathifera</taxon>
        <taxon>Rotifera</taxon>
        <taxon>Eurotatoria</taxon>
        <taxon>Bdelloidea</taxon>
        <taxon>Philodinida</taxon>
        <taxon>Philodinidae</taxon>
        <taxon>Rotaria</taxon>
    </lineage>
</organism>
<dbReference type="EMBL" id="CAJNYT010004683">
    <property type="protein sequence ID" value="CAF3679988.1"/>
    <property type="molecule type" value="Genomic_DNA"/>
</dbReference>
<evidence type="ECO:0000256" key="2">
    <source>
        <dbReference type="ARBA" id="ARBA00022741"/>
    </source>
</evidence>
<evidence type="ECO:0000256" key="1">
    <source>
        <dbReference type="ARBA" id="ARBA00004123"/>
    </source>
</evidence>
<name>A0A818THU8_9BILA</name>
<keyword evidence="5" id="KW-0539">Nucleus</keyword>
<dbReference type="GO" id="GO:0005634">
    <property type="term" value="C:nucleus"/>
    <property type="evidence" value="ECO:0007669"/>
    <property type="project" value="UniProtKB-SubCell"/>
</dbReference>
<evidence type="ECO:0000313" key="8">
    <source>
        <dbReference type="EMBL" id="CAF3679988.1"/>
    </source>
</evidence>
<dbReference type="PANTHER" id="PTHR12172">
    <property type="entry name" value="CELL CYCLE CHECKPOINT PROTEIN RAD17"/>
    <property type="match status" value="1"/>
</dbReference>
<evidence type="ECO:0000313" key="9">
    <source>
        <dbReference type="Proteomes" id="UP000663872"/>
    </source>
</evidence>
<feature type="domain" description="Checkpoint protein RAD24-like helical bundle" evidence="7">
    <location>
        <begin position="154"/>
        <end position="250"/>
    </location>
</feature>
<keyword evidence="4" id="KW-0067">ATP-binding</keyword>
<dbReference type="GO" id="GO:0003689">
    <property type="term" value="F:DNA clamp loader activity"/>
    <property type="evidence" value="ECO:0007669"/>
    <property type="project" value="TreeGrafter"/>
</dbReference>
<evidence type="ECO:0000256" key="6">
    <source>
        <dbReference type="ARBA" id="ARBA00023306"/>
    </source>
</evidence>
<dbReference type="InterPro" id="IPR004582">
    <property type="entry name" value="Checkpoint_prot_Rad17_Rad24"/>
</dbReference>
<evidence type="ECO:0000259" key="7">
    <source>
        <dbReference type="Pfam" id="PF25812"/>
    </source>
</evidence>
<evidence type="ECO:0000256" key="3">
    <source>
        <dbReference type="ARBA" id="ARBA00022763"/>
    </source>
</evidence>
<protein>
    <recommendedName>
        <fullName evidence="7">Checkpoint protein RAD24-like helical bundle domain-containing protein</fullName>
    </recommendedName>
</protein>
<dbReference type="Pfam" id="PF25812">
    <property type="entry name" value="RAD24_helical"/>
    <property type="match status" value="1"/>
</dbReference>
<dbReference type="GO" id="GO:0005524">
    <property type="term" value="F:ATP binding"/>
    <property type="evidence" value="ECO:0007669"/>
    <property type="project" value="UniProtKB-KW"/>
</dbReference>
<comment type="caution">
    <text evidence="8">The sequence shown here is derived from an EMBL/GenBank/DDBJ whole genome shotgun (WGS) entry which is preliminary data.</text>
</comment>
<dbReference type="AlphaFoldDB" id="A0A818THU8"/>
<keyword evidence="3" id="KW-0227">DNA damage</keyword>
<dbReference type="InterPro" id="IPR057927">
    <property type="entry name" value="RAD24-like_helical"/>
</dbReference>
<reference evidence="8" key="1">
    <citation type="submission" date="2021-02" db="EMBL/GenBank/DDBJ databases">
        <authorList>
            <person name="Nowell W R."/>
        </authorList>
    </citation>
    <scope>NUCLEOTIDE SEQUENCE</scope>
</reference>
<evidence type="ECO:0000256" key="4">
    <source>
        <dbReference type="ARBA" id="ARBA00022840"/>
    </source>
</evidence>
<gene>
    <name evidence="8" type="ORF">GRG538_LOCUS26950</name>
</gene>
<keyword evidence="6" id="KW-0131">Cell cycle</keyword>
<dbReference type="PANTHER" id="PTHR12172:SF0">
    <property type="entry name" value="CELL CYCLE CHECKPOINT PROTEIN RAD17"/>
    <property type="match status" value="1"/>
</dbReference>
<proteinExistence type="predicted"/>
<dbReference type="GO" id="GO:0000077">
    <property type="term" value="P:DNA damage checkpoint signaling"/>
    <property type="evidence" value="ECO:0007669"/>
    <property type="project" value="TreeGrafter"/>
</dbReference>
<sequence length="393" mass="44427">MKLLLDLPNGFYSDVSSFHSILRELKRTAYHPIVFVITDNSSLSASNNPNILFSLSIIDELKIEQISFNPIAPTFMKKALELIIHQASLLKLKPPPRDCITDIIQTANGDLRLAINTLQFSTNGDLRLAINTLQFSSNNKLKVSIGKLNSKDTCLSLFQGLGRILYKKDSEEDSTDENKNQPENFIEQCHISAPTFIGFLFENYIDFYSSIDDAATLCDHFSITEHILNEWESRSQLLSVSSSIACRAVRLCNSVPMSRGFKPLRKPQESDVRTRVQKNQTLLSTNKLYYGCSREEYFCTVLPYQAFLLKISRSETTNATNRSILDIGFINRHAKKCNDINSMVTGKNSSIALLTDNTQTDETSYNFSLTHATTIKLNELEYDDNVDIDIIDD</sequence>
<dbReference type="GO" id="GO:0006281">
    <property type="term" value="P:DNA repair"/>
    <property type="evidence" value="ECO:0007669"/>
    <property type="project" value="InterPro"/>
</dbReference>
<dbReference type="GO" id="GO:0033314">
    <property type="term" value="P:mitotic DNA replication checkpoint signaling"/>
    <property type="evidence" value="ECO:0007669"/>
    <property type="project" value="TreeGrafter"/>
</dbReference>
<keyword evidence="2" id="KW-0547">Nucleotide-binding</keyword>
<dbReference type="Proteomes" id="UP000663872">
    <property type="component" value="Unassembled WGS sequence"/>
</dbReference>